<dbReference type="Pfam" id="PF00856">
    <property type="entry name" value="SET"/>
    <property type="match status" value="1"/>
</dbReference>
<organism evidence="2 3">
    <name type="scientific">Oidiodendron maius (strain Zn)</name>
    <dbReference type="NCBI Taxonomy" id="913774"/>
    <lineage>
        <taxon>Eukaryota</taxon>
        <taxon>Fungi</taxon>
        <taxon>Dikarya</taxon>
        <taxon>Ascomycota</taxon>
        <taxon>Pezizomycotina</taxon>
        <taxon>Leotiomycetes</taxon>
        <taxon>Leotiomycetes incertae sedis</taxon>
        <taxon>Myxotrichaceae</taxon>
        <taxon>Oidiodendron</taxon>
    </lineage>
</organism>
<feature type="domain" description="SET" evidence="1">
    <location>
        <begin position="19"/>
        <end position="225"/>
    </location>
</feature>
<sequence>MDSQETFTRWAQARGVKLNGIAAHRFPGRGLGIQAVKRIEAGEEILTATTAALRTELTVPKSISKSLKNISVNGLLAADFALDVSPLHAPWRAVLPTKTDFEESMPILWDLSLQSLLPPGAFSILQKQKEKITSDFAIVSSAFPDISYSQYLYTWLLVSTRTFFFTSPRIKRKPLIRDDCLALIPLADLFNHSDVGCDVSYSPSGYSITANQDIEEGQEVYISYGNHSNDFILVEYGFILADGTNCWDQIALDELLCPLLDGEKRVVLEEEGFWGRYVLDGETVCYRTQVLLGMMCMPINKWRRALGQGFDGVDERCQREMDAVLRAVLGEYKTVVEGKIAEVDKLGVGMEGQGETLARRWWQIHKMVSDAIRRIESKN</sequence>
<dbReference type="SUPFAM" id="SSF82199">
    <property type="entry name" value="SET domain"/>
    <property type="match status" value="1"/>
</dbReference>
<dbReference type="InterPro" id="IPR046341">
    <property type="entry name" value="SET_dom_sf"/>
</dbReference>
<reference evidence="2 3" key="1">
    <citation type="submission" date="2014-04" db="EMBL/GenBank/DDBJ databases">
        <authorList>
            <consortium name="DOE Joint Genome Institute"/>
            <person name="Kuo A."/>
            <person name="Martino E."/>
            <person name="Perotto S."/>
            <person name="Kohler A."/>
            <person name="Nagy L.G."/>
            <person name="Floudas D."/>
            <person name="Copeland A."/>
            <person name="Barry K.W."/>
            <person name="Cichocki N."/>
            <person name="Veneault-Fourrey C."/>
            <person name="LaButti K."/>
            <person name="Lindquist E.A."/>
            <person name="Lipzen A."/>
            <person name="Lundell T."/>
            <person name="Morin E."/>
            <person name="Murat C."/>
            <person name="Sun H."/>
            <person name="Tunlid A."/>
            <person name="Henrissat B."/>
            <person name="Grigoriev I.V."/>
            <person name="Hibbett D.S."/>
            <person name="Martin F."/>
            <person name="Nordberg H.P."/>
            <person name="Cantor M.N."/>
            <person name="Hua S.X."/>
        </authorList>
    </citation>
    <scope>NUCLEOTIDE SEQUENCE [LARGE SCALE GENOMIC DNA]</scope>
    <source>
        <strain evidence="2 3">Zn</strain>
    </source>
</reference>
<evidence type="ECO:0000259" key="1">
    <source>
        <dbReference type="PROSITE" id="PS50280"/>
    </source>
</evidence>
<dbReference type="Gene3D" id="3.90.1410.10">
    <property type="entry name" value="set domain protein methyltransferase, domain 1"/>
    <property type="match status" value="1"/>
</dbReference>
<evidence type="ECO:0000313" key="2">
    <source>
        <dbReference type="EMBL" id="KIN07237.1"/>
    </source>
</evidence>
<dbReference type="OrthoDB" id="341421at2759"/>
<dbReference type="GO" id="GO:0016279">
    <property type="term" value="F:protein-lysine N-methyltransferase activity"/>
    <property type="evidence" value="ECO:0007669"/>
    <property type="project" value="InterPro"/>
</dbReference>
<dbReference type="CDD" id="cd19177">
    <property type="entry name" value="SET_SETD4"/>
    <property type="match status" value="1"/>
</dbReference>
<accession>A0A0C3HYC8</accession>
<dbReference type="PANTHER" id="PTHR13271:SF137">
    <property type="entry name" value="SET DOMAIN-CONTAINING PROTEIN"/>
    <property type="match status" value="1"/>
</dbReference>
<dbReference type="STRING" id="913774.A0A0C3HYC8"/>
<dbReference type="EMBL" id="KN832870">
    <property type="protein sequence ID" value="KIN07237.1"/>
    <property type="molecule type" value="Genomic_DNA"/>
</dbReference>
<dbReference type="AlphaFoldDB" id="A0A0C3HYC8"/>
<dbReference type="HOGENOM" id="CLU_041939_3_2_1"/>
<dbReference type="InterPro" id="IPR050600">
    <property type="entry name" value="SETD3_SETD6_MTase"/>
</dbReference>
<dbReference type="Proteomes" id="UP000054321">
    <property type="component" value="Unassembled WGS sequence"/>
</dbReference>
<keyword evidence="3" id="KW-1185">Reference proteome</keyword>
<dbReference type="InParanoid" id="A0A0C3HYC8"/>
<dbReference type="InterPro" id="IPR044429">
    <property type="entry name" value="SETD4_SET"/>
</dbReference>
<reference evidence="3" key="2">
    <citation type="submission" date="2015-01" db="EMBL/GenBank/DDBJ databases">
        <title>Evolutionary Origins and Diversification of the Mycorrhizal Mutualists.</title>
        <authorList>
            <consortium name="DOE Joint Genome Institute"/>
            <consortium name="Mycorrhizal Genomics Consortium"/>
            <person name="Kohler A."/>
            <person name="Kuo A."/>
            <person name="Nagy L.G."/>
            <person name="Floudas D."/>
            <person name="Copeland A."/>
            <person name="Barry K.W."/>
            <person name="Cichocki N."/>
            <person name="Veneault-Fourrey C."/>
            <person name="LaButti K."/>
            <person name="Lindquist E.A."/>
            <person name="Lipzen A."/>
            <person name="Lundell T."/>
            <person name="Morin E."/>
            <person name="Murat C."/>
            <person name="Riley R."/>
            <person name="Ohm R."/>
            <person name="Sun H."/>
            <person name="Tunlid A."/>
            <person name="Henrissat B."/>
            <person name="Grigoriev I.V."/>
            <person name="Hibbett D.S."/>
            <person name="Martin F."/>
        </authorList>
    </citation>
    <scope>NUCLEOTIDE SEQUENCE [LARGE SCALE GENOMIC DNA]</scope>
    <source>
        <strain evidence="3">Zn</strain>
    </source>
</reference>
<evidence type="ECO:0000313" key="3">
    <source>
        <dbReference type="Proteomes" id="UP000054321"/>
    </source>
</evidence>
<dbReference type="InterPro" id="IPR001214">
    <property type="entry name" value="SET_dom"/>
</dbReference>
<protein>
    <recommendedName>
        <fullName evidence="1">SET domain-containing protein</fullName>
    </recommendedName>
</protein>
<name>A0A0C3HYC8_OIDMZ</name>
<dbReference type="PANTHER" id="PTHR13271">
    <property type="entry name" value="UNCHARACTERIZED PUTATIVE METHYLTRANSFERASE"/>
    <property type="match status" value="1"/>
</dbReference>
<gene>
    <name evidence="2" type="ORF">OIDMADRAFT_150562</name>
</gene>
<proteinExistence type="predicted"/>
<dbReference type="PROSITE" id="PS50280">
    <property type="entry name" value="SET"/>
    <property type="match status" value="1"/>
</dbReference>